<evidence type="ECO:0000313" key="1">
    <source>
        <dbReference type="EMBL" id="SHH79865.1"/>
    </source>
</evidence>
<keyword evidence="2" id="KW-1185">Reference proteome</keyword>
<name>A0A1M5VX86_9FLAO</name>
<proteinExistence type="predicted"/>
<dbReference type="STRING" id="1089305.SAMN05444148_2846"/>
<organism evidence="1 2">
    <name type="scientific">Winogradskyella jejuensis</name>
    <dbReference type="NCBI Taxonomy" id="1089305"/>
    <lineage>
        <taxon>Bacteria</taxon>
        <taxon>Pseudomonadati</taxon>
        <taxon>Bacteroidota</taxon>
        <taxon>Flavobacteriia</taxon>
        <taxon>Flavobacteriales</taxon>
        <taxon>Flavobacteriaceae</taxon>
        <taxon>Winogradskyella</taxon>
    </lineage>
</organism>
<dbReference type="EMBL" id="FQWS01000008">
    <property type="protein sequence ID" value="SHH79865.1"/>
    <property type="molecule type" value="Genomic_DNA"/>
</dbReference>
<gene>
    <name evidence="1" type="ORF">SAMN05444148_2846</name>
</gene>
<dbReference type="AlphaFoldDB" id="A0A1M5VX86"/>
<evidence type="ECO:0000313" key="2">
    <source>
        <dbReference type="Proteomes" id="UP000184522"/>
    </source>
</evidence>
<dbReference type="Proteomes" id="UP000184522">
    <property type="component" value="Unassembled WGS sequence"/>
</dbReference>
<sequence>MRGGKQTLVCSRTVHSSTVVVHLKKPMNQEKTVCIECESDYFKNSSEMA</sequence>
<protein>
    <submittedName>
        <fullName evidence="1">Uncharacterized protein</fullName>
    </submittedName>
</protein>
<reference evidence="2" key="1">
    <citation type="submission" date="2016-11" db="EMBL/GenBank/DDBJ databases">
        <authorList>
            <person name="Varghese N."/>
            <person name="Submissions S."/>
        </authorList>
    </citation>
    <scope>NUCLEOTIDE SEQUENCE [LARGE SCALE GENOMIC DNA]</scope>
    <source>
        <strain evidence="2">DSM 25330</strain>
    </source>
</reference>
<feature type="non-terminal residue" evidence="1">
    <location>
        <position position="49"/>
    </location>
</feature>
<accession>A0A1M5VX86</accession>